<dbReference type="GO" id="GO:0140647">
    <property type="term" value="P:P450-containing electron transport chain"/>
    <property type="evidence" value="ECO:0007669"/>
    <property type="project" value="InterPro"/>
</dbReference>
<evidence type="ECO:0000256" key="3">
    <source>
        <dbReference type="ARBA" id="ARBA00022723"/>
    </source>
</evidence>
<evidence type="ECO:0000313" key="8">
    <source>
        <dbReference type="EMBL" id="PVE43816.1"/>
    </source>
</evidence>
<dbReference type="Pfam" id="PF00111">
    <property type="entry name" value="Fer2"/>
    <property type="match status" value="1"/>
</dbReference>
<dbReference type="STRING" id="1293045.H663_02800"/>
<evidence type="ECO:0000256" key="4">
    <source>
        <dbReference type="ARBA" id="ARBA00023004"/>
    </source>
</evidence>
<dbReference type="SUPFAM" id="SSF54292">
    <property type="entry name" value="2Fe-2S ferredoxin-like"/>
    <property type="match status" value="1"/>
</dbReference>
<keyword evidence="9" id="KW-1185">Reference proteome</keyword>
<evidence type="ECO:0000256" key="5">
    <source>
        <dbReference type="ARBA" id="ARBA00023014"/>
    </source>
</evidence>
<accession>A0A2T7UGJ5</accession>
<dbReference type="RefSeq" id="WP_053169654.1">
    <property type="nucleotide sequence ID" value="NZ_LFYT02000004.1"/>
</dbReference>
<dbReference type="Proteomes" id="UP000037507">
    <property type="component" value="Unassembled WGS sequence"/>
</dbReference>
<keyword evidence="2" id="KW-0001">2Fe-2S</keyword>
<dbReference type="InterPro" id="IPR001041">
    <property type="entry name" value="2Fe-2S_ferredoxin-type"/>
</dbReference>
<comment type="caution">
    <text evidence="8">The sequence shown here is derived from an EMBL/GenBank/DDBJ whole genome shotgun (WGS) entry which is preliminary data.</text>
</comment>
<dbReference type="PANTHER" id="PTHR23426">
    <property type="entry name" value="FERREDOXIN/ADRENODOXIN"/>
    <property type="match status" value="1"/>
</dbReference>
<dbReference type="InterPro" id="IPR001055">
    <property type="entry name" value="Adrenodoxin-like"/>
</dbReference>
<dbReference type="GO" id="GO:0046872">
    <property type="term" value="F:metal ion binding"/>
    <property type="evidence" value="ECO:0007669"/>
    <property type="project" value="UniProtKB-KW"/>
</dbReference>
<evidence type="ECO:0000256" key="6">
    <source>
        <dbReference type="ARBA" id="ARBA00034078"/>
    </source>
</evidence>
<keyword evidence="5" id="KW-0411">Iron-sulfur</keyword>
<dbReference type="InterPro" id="IPR036010">
    <property type="entry name" value="2Fe-2S_ferredoxin-like_sf"/>
</dbReference>
<dbReference type="PROSITE" id="PS51085">
    <property type="entry name" value="2FE2S_FER_2"/>
    <property type="match status" value="1"/>
</dbReference>
<dbReference type="InterPro" id="IPR012675">
    <property type="entry name" value="Beta-grasp_dom_sf"/>
</dbReference>
<keyword evidence="4" id="KW-0408">Iron</keyword>
<gene>
    <name evidence="8" type="ORF">H663_004945</name>
</gene>
<feature type="domain" description="2Fe-2S ferredoxin-type" evidence="7">
    <location>
        <begin position="2"/>
        <end position="104"/>
    </location>
</feature>
<name>A0A2T7UGJ5_9BURK</name>
<dbReference type="GO" id="GO:0009055">
    <property type="term" value="F:electron transfer activity"/>
    <property type="evidence" value="ECO:0007669"/>
    <property type="project" value="TreeGrafter"/>
</dbReference>
<sequence>MPKVHWILPNGDRVSDDVNENSNLMDAAQMNGIAGIDGECGGCLSCATCHVVVDDAWLALCPPMGEVENAMLDIVSSPRQSGSRLSCQLAASPVLDGIVLHVPQ</sequence>
<dbReference type="GO" id="GO:0051537">
    <property type="term" value="F:2 iron, 2 sulfur cluster binding"/>
    <property type="evidence" value="ECO:0007669"/>
    <property type="project" value="UniProtKB-KW"/>
</dbReference>
<dbReference type="PANTHER" id="PTHR23426:SF65">
    <property type="entry name" value="FERREDOXIN-2, MITOCHONDRIAL"/>
    <property type="match status" value="1"/>
</dbReference>
<comment type="cofactor">
    <cofactor evidence="6">
        <name>[2Fe-2S] cluster</name>
        <dbReference type="ChEBI" id="CHEBI:190135"/>
    </cofactor>
</comment>
<protein>
    <submittedName>
        <fullName evidence="8">Ferredoxin</fullName>
    </submittedName>
</protein>
<evidence type="ECO:0000313" key="9">
    <source>
        <dbReference type="Proteomes" id="UP000037507"/>
    </source>
</evidence>
<proteinExistence type="inferred from homology"/>
<evidence type="ECO:0000256" key="1">
    <source>
        <dbReference type="ARBA" id="ARBA00010914"/>
    </source>
</evidence>
<dbReference type="CDD" id="cd00207">
    <property type="entry name" value="fer2"/>
    <property type="match status" value="1"/>
</dbReference>
<comment type="similarity">
    <text evidence="1">Belongs to the adrenodoxin/putidaredoxin family.</text>
</comment>
<dbReference type="OrthoDB" id="9799640at2"/>
<organism evidence="8 9">
    <name type="scientific">Limnohabitans planktonicus II-D5</name>
    <dbReference type="NCBI Taxonomy" id="1293045"/>
    <lineage>
        <taxon>Bacteria</taxon>
        <taxon>Pseudomonadati</taxon>
        <taxon>Pseudomonadota</taxon>
        <taxon>Betaproteobacteria</taxon>
        <taxon>Burkholderiales</taxon>
        <taxon>Comamonadaceae</taxon>
        <taxon>Limnohabitans</taxon>
    </lineage>
</organism>
<evidence type="ECO:0000256" key="2">
    <source>
        <dbReference type="ARBA" id="ARBA00022714"/>
    </source>
</evidence>
<evidence type="ECO:0000259" key="7">
    <source>
        <dbReference type="PROSITE" id="PS51085"/>
    </source>
</evidence>
<keyword evidence="3" id="KW-0479">Metal-binding</keyword>
<dbReference type="EMBL" id="LFYT02000004">
    <property type="protein sequence ID" value="PVE43816.1"/>
    <property type="molecule type" value="Genomic_DNA"/>
</dbReference>
<dbReference type="AlphaFoldDB" id="A0A2T7UGJ5"/>
<dbReference type="PRINTS" id="PR00355">
    <property type="entry name" value="ADRENODOXIN"/>
</dbReference>
<dbReference type="Gene3D" id="3.10.20.30">
    <property type="match status" value="1"/>
</dbReference>
<reference evidence="8" key="1">
    <citation type="submission" date="2017-04" db="EMBL/GenBank/DDBJ databases">
        <title>Unexpected and diverse lifestyles within the genus Limnohabitans.</title>
        <authorList>
            <person name="Kasalicky V."/>
            <person name="Mehrshad M."/>
            <person name="Andrei S.-A."/>
            <person name="Salcher M."/>
            <person name="Kratochvilova H."/>
            <person name="Simek K."/>
            <person name="Ghai R."/>
        </authorList>
    </citation>
    <scope>NUCLEOTIDE SEQUENCE [LARGE SCALE GENOMIC DNA]</scope>
    <source>
        <strain evidence="8">II-D5</strain>
    </source>
</reference>